<comment type="caution">
    <text evidence="8">The sequence shown here is derived from an EMBL/GenBank/DDBJ whole genome shotgun (WGS) entry which is preliminary data.</text>
</comment>
<organism evidence="8 9">
    <name type="scientific">Nocardia alba</name>
    <dbReference type="NCBI Taxonomy" id="225051"/>
    <lineage>
        <taxon>Bacteria</taxon>
        <taxon>Bacillati</taxon>
        <taxon>Actinomycetota</taxon>
        <taxon>Actinomycetes</taxon>
        <taxon>Mycobacteriales</taxon>
        <taxon>Nocardiaceae</taxon>
        <taxon>Nocardia</taxon>
    </lineage>
</organism>
<feature type="transmembrane region" description="Helical" evidence="7">
    <location>
        <begin position="104"/>
        <end position="125"/>
    </location>
</feature>
<keyword evidence="3 7" id="KW-0812">Transmembrane</keyword>
<reference evidence="8 9" key="1">
    <citation type="submission" date="2019-03" db="EMBL/GenBank/DDBJ databases">
        <title>Genomic Encyclopedia of Type Strains, Phase IV (KMG-IV): sequencing the most valuable type-strain genomes for metagenomic binning, comparative biology and taxonomic classification.</title>
        <authorList>
            <person name="Goeker M."/>
        </authorList>
    </citation>
    <scope>NUCLEOTIDE SEQUENCE [LARGE SCALE GENOMIC DNA]</scope>
    <source>
        <strain evidence="8 9">DSM 44684</strain>
    </source>
</reference>
<dbReference type="Pfam" id="PF13440">
    <property type="entry name" value="Polysacc_synt_3"/>
    <property type="match status" value="1"/>
</dbReference>
<keyword evidence="2" id="KW-1003">Cell membrane</keyword>
<proteinExistence type="predicted"/>
<keyword evidence="9" id="KW-1185">Reference proteome</keyword>
<protein>
    <submittedName>
        <fullName evidence="8">O-antigen/teichoic acid export membrane protein</fullName>
    </submittedName>
</protein>
<feature type="transmembrane region" description="Helical" evidence="7">
    <location>
        <begin position="131"/>
        <end position="154"/>
    </location>
</feature>
<name>A0A4V2PBF4_9NOCA</name>
<gene>
    <name evidence="8" type="ORF">DFR71_3276</name>
</gene>
<feature type="transmembrane region" description="Helical" evidence="7">
    <location>
        <begin position="278"/>
        <end position="300"/>
    </location>
</feature>
<feature type="transmembrane region" description="Helical" evidence="7">
    <location>
        <begin position="61"/>
        <end position="84"/>
    </location>
</feature>
<evidence type="ECO:0000256" key="2">
    <source>
        <dbReference type="ARBA" id="ARBA00022475"/>
    </source>
</evidence>
<feature type="compositionally biased region" description="Basic and acidic residues" evidence="6">
    <location>
        <begin position="521"/>
        <end position="532"/>
    </location>
</feature>
<feature type="transmembrane region" description="Helical" evidence="7">
    <location>
        <begin position="351"/>
        <end position="371"/>
    </location>
</feature>
<feature type="transmembrane region" description="Helical" evidence="7">
    <location>
        <begin position="378"/>
        <end position="400"/>
    </location>
</feature>
<feature type="transmembrane region" description="Helical" evidence="7">
    <location>
        <begin position="434"/>
        <end position="453"/>
    </location>
</feature>
<evidence type="ECO:0000256" key="1">
    <source>
        <dbReference type="ARBA" id="ARBA00004651"/>
    </source>
</evidence>
<feature type="region of interest" description="Disordered" evidence="6">
    <location>
        <begin position="503"/>
        <end position="532"/>
    </location>
</feature>
<dbReference type="AlphaFoldDB" id="A0A4V2PBF4"/>
<feature type="transmembrane region" description="Helical" evidence="7">
    <location>
        <begin position="465"/>
        <end position="486"/>
    </location>
</feature>
<dbReference type="EMBL" id="SMFR01000002">
    <property type="protein sequence ID" value="TCJ97235.1"/>
    <property type="molecule type" value="Genomic_DNA"/>
</dbReference>
<feature type="transmembrane region" description="Helical" evidence="7">
    <location>
        <begin position="236"/>
        <end position="258"/>
    </location>
</feature>
<dbReference type="GO" id="GO:0005886">
    <property type="term" value="C:plasma membrane"/>
    <property type="evidence" value="ECO:0007669"/>
    <property type="project" value="UniProtKB-SubCell"/>
</dbReference>
<evidence type="ECO:0000256" key="5">
    <source>
        <dbReference type="ARBA" id="ARBA00023136"/>
    </source>
</evidence>
<evidence type="ECO:0000313" key="9">
    <source>
        <dbReference type="Proteomes" id="UP000294856"/>
    </source>
</evidence>
<dbReference type="STRING" id="1210063.GCA_001612665_00937"/>
<keyword evidence="4 7" id="KW-1133">Transmembrane helix</keyword>
<dbReference type="RefSeq" id="WP_067446319.1">
    <property type="nucleotide sequence ID" value="NZ_SMFR01000002.1"/>
</dbReference>
<evidence type="ECO:0000256" key="6">
    <source>
        <dbReference type="SAM" id="MobiDB-lite"/>
    </source>
</evidence>
<feature type="transmembrane region" description="Helical" evidence="7">
    <location>
        <begin position="312"/>
        <end position="331"/>
    </location>
</feature>
<dbReference type="PANTHER" id="PTHR30250:SF11">
    <property type="entry name" value="O-ANTIGEN TRANSPORTER-RELATED"/>
    <property type="match status" value="1"/>
</dbReference>
<keyword evidence="5 7" id="KW-0472">Membrane</keyword>
<dbReference type="PANTHER" id="PTHR30250">
    <property type="entry name" value="PST FAMILY PREDICTED COLANIC ACID TRANSPORTER"/>
    <property type="match status" value="1"/>
</dbReference>
<dbReference type="OrthoDB" id="4370367at2"/>
<evidence type="ECO:0000256" key="7">
    <source>
        <dbReference type="SAM" id="Phobius"/>
    </source>
</evidence>
<feature type="transmembrane region" description="Helical" evidence="7">
    <location>
        <begin position="192"/>
        <end position="215"/>
    </location>
</feature>
<evidence type="ECO:0000256" key="3">
    <source>
        <dbReference type="ARBA" id="ARBA00022692"/>
    </source>
</evidence>
<dbReference type="Proteomes" id="UP000294856">
    <property type="component" value="Unassembled WGS sequence"/>
</dbReference>
<evidence type="ECO:0000256" key="4">
    <source>
        <dbReference type="ARBA" id="ARBA00022989"/>
    </source>
</evidence>
<sequence length="532" mass="55767">MTTEAKPAVPDRPAEGRAAMSGRAAANNTAAMLASRIFAAVLGLLGTMLTARMLPAVEWGYFSFVFGLLGMLAIVTDLGVGRAVIGKLVHGEPAEVAEIATSFIVLRTALGLLGYGVALGYVVLLDCPPEVIAATAVAGLVVVVATPSNALTVLFQSTMRLTLVAAAEAIARAVQVGLTVIAVLWAPTLLIVVIPAVVYELIAIAIKIVGVGRGLGGPIPARHVELRWWGGMLREALPLSIGLALIIMLQKVGLLLLGHFDTFESVGMFAVGMKFADLVDTAAIAVVAPLTTLLIAVWPADPARFRRYFRQAGAALTALGLTALVAFWPVATQVIDLLFGAKFESAADASRYQIIGGLLGALAHLGLVALMAAGRNYLIPWIALLALVVDLALSWPLIAWQSFEGAAIAGLVANVVLLVGVWVGLVATVRIGRLLPVTSVVSVSVVAVAVIAPATMIQQRWEPPWIITCAVAGVLYLFLAGCVVRWTDGLTIRSVRGPKTDDTVAIRSDDHHRGPHPHPARLLDTDDADGAR</sequence>
<evidence type="ECO:0000313" key="8">
    <source>
        <dbReference type="EMBL" id="TCJ97235.1"/>
    </source>
</evidence>
<comment type="subcellular location">
    <subcellularLocation>
        <location evidence="1">Cell membrane</location>
        <topology evidence="1">Multi-pass membrane protein</topology>
    </subcellularLocation>
</comment>
<dbReference type="InterPro" id="IPR050833">
    <property type="entry name" value="Poly_Biosynth_Transport"/>
</dbReference>
<feature type="transmembrane region" description="Helical" evidence="7">
    <location>
        <begin position="406"/>
        <end position="427"/>
    </location>
</feature>
<feature type="compositionally biased region" description="Basic and acidic residues" evidence="6">
    <location>
        <begin position="503"/>
        <end position="512"/>
    </location>
</feature>
<accession>A0A4V2PBF4</accession>
<feature type="transmembrane region" description="Helical" evidence="7">
    <location>
        <begin position="30"/>
        <end position="49"/>
    </location>
</feature>